<evidence type="ECO:0000313" key="2">
    <source>
        <dbReference type="Proteomes" id="UP000714275"/>
    </source>
</evidence>
<dbReference type="Proteomes" id="UP000714275">
    <property type="component" value="Unassembled WGS sequence"/>
</dbReference>
<dbReference type="AlphaFoldDB" id="A0A9P6ZKD0"/>
<keyword evidence="2" id="KW-1185">Reference proteome</keyword>
<organism evidence="1 2">
    <name type="scientific">Suillus placidus</name>
    <dbReference type="NCBI Taxonomy" id="48579"/>
    <lineage>
        <taxon>Eukaryota</taxon>
        <taxon>Fungi</taxon>
        <taxon>Dikarya</taxon>
        <taxon>Basidiomycota</taxon>
        <taxon>Agaricomycotina</taxon>
        <taxon>Agaricomycetes</taxon>
        <taxon>Agaricomycetidae</taxon>
        <taxon>Boletales</taxon>
        <taxon>Suillineae</taxon>
        <taxon>Suillaceae</taxon>
        <taxon>Suillus</taxon>
    </lineage>
</organism>
<proteinExistence type="predicted"/>
<comment type="caution">
    <text evidence="1">The sequence shown here is derived from an EMBL/GenBank/DDBJ whole genome shotgun (WGS) entry which is preliminary data.</text>
</comment>
<evidence type="ECO:0000313" key="1">
    <source>
        <dbReference type="EMBL" id="KAG1769929.1"/>
    </source>
</evidence>
<dbReference type="EMBL" id="JABBWD010000068">
    <property type="protein sequence ID" value="KAG1769929.1"/>
    <property type="molecule type" value="Genomic_DNA"/>
</dbReference>
<name>A0A9P6ZKD0_9AGAM</name>
<gene>
    <name evidence="1" type="ORF">EV702DRAFT_676491</name>
</gene>
<protein>
    <submittedName>
        <fullName evidence="1">Uncharacterized protein</fullName>
    </submittedName>
</protein>
<reference evidence="1" key="1">
    <citation type="journal article" date="2020" name="New Phytol.">
        <title>Comparative genomics reveals dynamic genome evolution in host specialist ectomycorrhizal fungi.</title>
        <authorList>
            <person name="Lofgren L.A."/>
            <person name="Nguyen N.H."/>
            <person name="Vilgalys R."/>
            <person name="Ruytinx J."/>
            <person name="Liao H.L."/>
            <person name="Branco S."/>
            <person name="Kuo A."/>
            <person name="LaButti K."/>
            <person name="Lipzen A."/>
            <person name="Andreopoulos W."/>
            <person name="Pangilinan J."/>
            <person name="Riley R."/>
            <person name="Hundley H."/>
            <person name="Na H."/>
            <person name="Barry K."/>
            <person name="Grigoriev I.V."/>
            <person name="Stajich J.E."/>
            <person name="Kennedy P.G."/>
        </authorList>
    </citation>
    <scope>NUCLEOTIDE SEQUENCE</scope>
    <source>
        <strain evidence="1">DOB743</strain>
    </source>
</reference>
<accession>A0A9P6ZKD0</accession>
<sequence length="230" mass="27016">MRIKQEPSGLRNTSKPLRFLQKMIRIDGSMESLLIVLTGADVRINEDQLHYLDAKQRHVIQEMSQAINSLSNSLEELEKKTIATIPYDMAALREYMERQQKKDEITSQLRTKQATKNTYIAVCIPVLCSYIYSFASRQHQRSARVREAFLQLYRQVYYSISKQVLRLIFKSALQSSLLCIRILPMNPLHYPFFVLEAQISTNFWERINDTELLLFLPIPKMYQISCFLVR</sequence>